<evidence type="ECO:0000256" key="2">
    <source>
        <dbReference type="ARBA" id="ARBA00009881"/>
    </source>
</evidence>
<protein>
    <submittedName>
        <fullName evidence="9">Probable nitronate monooxygenase (NMO) (Propionate 3-nitronate monooxygenase) (P3N monooxygenase)</fullName>
    </submittedName>
</protein>
<dbReference type="PANTHER" id="PTHR42747:SF3">
    <property type="entry name" value="NITRONATE MONOOXYGENASE-RELATED"/>
    <property type="match status" value="1"/>
</dbReference>
<evidence type="ECO:0000313" key="10">
    <source>
        <dbReference type="Proteomes" id="UP001152797"/>
    </source>
</evidence>
<dbReference type="Proteomes" id="UP001152797">
    <property type="component" value="Unassembled WGS sequence"/>
</dbReference>
<gene>
    <name evidence="7" type="ORF">C1SCF055_LOCUS10847</name>
</gene>
<evidence type="ECO:0000313" key="7">
    <source>
        <dbReference type="EMBL" id="CAI3983218.1"/>
    </source>
</evidence>
<name>A0A9P1C1Q3_9DINO</name>
<dbReference type="InterPro" id="IPR004136">
    <property type="entry name" value="NMO"/>
</dbReference>
<dbReference type="Gene3D" id="3.20.20.70">
    <property type="entry name" value="Aldolase class I"/>
    <property type="match status" value="1"/>
</dbReference>
<sequence>MSQVEWVPVASWECHQLRFGIGATRTRGLGASFRERSAGPLQLNTWIPEPAPPQRDPENEQRLRDFLGHFGPEVPAWAADAKLVDFEAQVTAMIDAKPEVISSIMGVYPPHLVKRMKEQKIRWFAVATTVAEAVAAEAAGADAIVAQGVEAGGHRGAFRAEDAKVDLVGLVALLPQIVDAVQIPVIATGGLCDARQTAAALLLGASAVQIGTGLLRCPEAGISTAWADALARSRPEDTVATRAFSGRLGRALKNAYVRAAEAPDAPAPAPYPVQRGLTTPMRTEAAKTHQLDHMMAWAGQSCGLSKAQPAEELVATLWTQVEEMLEPRAQILVQEFPENFGIFRTDVAPAKRPRFDELGGSLDSEDCGEDSNVPTAAVARSGTRNVFEALLHRPRGFCEAWIL</sequence>
<dbReference type="Pfam" id="PF03060">
    <property type="entry name" value="NMO"/>
    <property type="match status" value="1"/>
</dbReference>
<dbReference type="PANTHER" id="PTHR42747">
    <property type="entry name" value="NITRONATE MONOOXYGENASE-RELATED"/>
    <property type="match status" value="1"/>
</dbReference>
<dbReference type="CDD" id="cd04730">
    <property type="entry name" value="NPD_like"/>
    <property type="match status" value="1"/>
</dbReference>
<dbReference type="OrthoDB" id="2349068at2759"/>
<dbReference type="EMBL" id="CAMXCT030000780">
    <property type="protein sequence ID" value="CAL4770530.1"/>
    <property type="molecule type" value="Genomic_DNA"/>
</dbReference>
<dbReference type="InterPro" id="IPR013785">
    <property type="entry name" value="Aldolase_TIM"/>
</dbReference>
<reference evidence="8" key="2">
    <citation type="submission" date="2024-04" db="EMBL/GenBank/DDBJ databases">
        <authorList>
            <person name="Chen Y."/>
            <person name="Shah S."/>
            <person name="Dougan E. K."/>
            <person name="Thang M."/>
            <person name="Chan C."/>
        </authorList>
    </citation>
    <scope>NUCLEOTIDE SEQUENCE [LARGE SCALE GENOMIC DNA]</scope>
</reference>
<evidence type="ECO:0000256" key="5">
    <source>
        <dbReference type="ARBA" id="ARBA00023002"/>
    </source>
</evidence>
<evidence type="ECO:0000313" key="9">
    <source>
        <dbReference type="EMBL" id="CAL4770530.1"/>
    </source>
</evidence>
<dbReference type="EMBL" id="CAMXCT010000780">
    <property type="protein sequence ID" value="CAI3983218.1"/>
    <property type="molecule type" value="Genomic_DNA"/>
</dbReference>
<dbReference type="SUPFAM" id="SSF51412">
    <property type="entry name" value="Inosine monophosphate dehydrogenase (IMPDH)"/>
    <property type="match status" value="1"/>
</dbReference>
<evidence type="ECO:0000256" key="4">
    <source>
        <dbReference type="ARBA" id="ARBA00022643"/>
    </source>
</evidence>
<organism evidence="7">
    <name type="scientific">Cladocopium goreaui</name>
    <dbReference type="NCBI Taxonomy" id="2562237"/>
    <lineage>
        <taxon>Eukaryota</taxon>
        <taxon>Sar</taxon>
        <taxon>Alveolata</taxon>
        <taxon>Dinophyceae</taxon>
        <taxon>Suessiales</taxon>
        <taxon>Symbiodiniaceae</taxon>
        <taxon>Cladocopium</taxon>
    </lineage>
</organism>
<accession>A0A9P1C1Q3</accession>
<evidence type="ECO:0000256" key="3">
    <source>
        <dbReference type="ARBA" id="ARBA00022630"/>
    </source>
</evidence>
<evidence type="ECO:0000256" key="1">
    <source>
        <dbReference type="ARBA" id="ARBA00001917"/>
    </source>
</evidence>
<dbReference type="GO" id="GO:0018580">
    <property type="term" value="F:nitronate monooxygenase activity"/>
    <property type="evidence" value="ECO:0007669"/>
    <property type="project" value="InterPro"/>
</dbReference>
<comment type="caution">
    <text evidence="7">The sequence shown here is derived from an EMBL/GenBank/DDBJ whole genome shotgun (WGS) entry which is preliminary data.</text>
</comment>
<keyword evidence="6 9" id="KW-0503">Monooxygenase</keyword>
<comment type="similarity">
    <text evidence="2">Belongs to the nitronate monooxygenase family. NMO class I subfamily.</text>
</comment>
<reference evidence="7" key="1">
    <citation type="submission" date="2022-10" db="EMBL/GenBank/DDBJ databases">
        <authorList>
            <person name="Chen Y."/>
            <person name="Dougan E. K."/>
            <person name="Chan C."/>
            <person name="Rhodes N."/>
            <person name="Thang M."/>
        </authorList>
    </citation>
    <scope>NUCLEOTIDE SEQUENCE</scope>
</reference>
<keyword evidence="4" id="KW-0288">FMN</keyword>
<keyword evidence="10" id="KW-1185">Reference proteome</keyword>
<comment type="cofactor">
    <cofactor evidence="1">
        <name>FMN</name>
        <dbReference type="ChEBI" id="CHEBI:58210"/>
    </cofactor>
</comment>
<keyword evidence="5" id="KW-0560">Oxidoreductase</keyword>
<evidence type="ECO:0000256" key="6">
    <source>
        <dbReference type="ARBA" id="ARBA00023033"/>
    </source>
</evidence>
<proteinExistence type="inferred from homology"/>
<dbReference type="AlphaFoldDB" id="A0A9P1C1Q3"/>
<evidence type="ECO:0000313" key="8">
    <source>
        <dbReference type="EMBL" id="CAL1136593.1"/>
    </source>
</evidence>
<keyword evidence="3" id="KW-0285">Flavoprotein</keyword>
<dbReference type="EMBL" id="CAMXCT020000780">
    <property type="protein sequence ID" value="CAL1136593.1"/>
    <property type="molecule type" value="Genomic_DNA"/>
</dbReference>